<evidence type="ECO:0000313" key="2">
    <source>
        <dbReference type="Proteomes" id="UP000594632"/>
    </source>
</evidence>
<gene>
    <name evidence="1" type="ORF">HFC64_06740</name>
</gene>
<proteinExistence type="predicted"/>
<evidence type="ECO:0000313" key="1">
    <source>
        <dbReference type="EMBL" id="QPG49551.1"/>
    </source>
</evidence>
<dbReference type="EMBL" id="CP050869">
    <property type="protein sequence ID" value="QPG49551.1"/>
    <property type="molecule type" value="Genomic_DNA"/>
</dbReference>
<dbReference type="AlphaFoldDB" id="A0A7S9II51"/>
<accession>A0A7S9II51</accession>
<organism evidence="1 2">
    <name type="scientific">Saccharolobus solfataricus</name>
    <name type="common">Sulfolobus solfataricus</name>
    <dbReference type="NCBI Taxonomy" id="2287"/>
    <lineage>
        <taxon>Archaea</taxon>
        <taxon>Thermoproteota</taxon>
        <taxon>Thermoprotei</taxon>
        <taxon>Sulfolobales</taxon>
        <taxon>Sulfolobaceae</taxon>
        <taxon>Saccharolobus</taxon>
    </lineage>
</organism>
<reference evidence="1 2" key="1">
    <citation type="journal article" date="2020" name="Nat. Commun.">
        <title>The structures of two archaeal type IV pili illuminate evolutionary relationships.</title>
        <authorList>
            <person name="Wang F."/>
            <person name="Baquero D.P."/>
            <person name="Su Z."/>
            <person name="Beltran L.C."/>
            <person name="Prangishvili D."/>
            <person name="Krupovic M."/>
            <person name="Egelman E.H."/>
        </authorList>
    </citation>
    <scope>NUCLEOTIDE SEQUENCE [LARGE SCALE GENOMIC DNA]</scope>
    <source>
        <strain evidence="1 2">POZ149</strain>
    </source>
</reference>
<sequence length="101" mass="12247">MSTTKKFYELQDLILAKVSLEKVKLHIEERKDRTIFKWVRKELTGFFRKFSNVEEFRELVNNINKGLEEENYEVVLENIKRSLDIISGEIEKFYQDLQKMQ</sequence>
<name>A0A7S9II51_SACSO</name>
<protein>
    <submittedName>
        <fullName evidence="1">Uncharacterized protein</fullName>
    </submittedName>
</protein>
<dbReference type="Proteomes" id="UP000594632">
    <property type="component" value="Chromosome"/>
</dbReference>